<name>A0A3R7QVH1_PENVA</name>
<evidence type="ECO:0000313" key="3">
    <source>
        <dbReference type="Proteomes" id="UP000283509"/>
    </source>
</evidence>
<gene>
    <name evidence="2" type="ORF">C7M84_001527</name>
</gene>
<reference evidence="2 3" key="1">
    <citation type="submission" date="2018-04" db="EMBL/GenBank/DDBJ databases">
        <authorList>
            <person name="Zhang X."/>
            <person name="Yuan J."/>
            <person name="Li F."/>
            <person name="Xiang J."/>
        </authorList>
    </citation>
    <scope>NUCLEOTIDE SEQUENCE [LARGE SCALE GENOMIC DNA]</scope>
    <source>
        <tissue evidence="2">Muscle</tissue>
    </source>
</reference>
<sequence>MDWEREPRTGGFSPPSRPRPRPNSTPLRATNIQRRPRPARPNSTPPATCTPDGGADLLTRQKGRVCFPICLDVGARGRLSLRAAVCCDAQQAEVDGLLQRTRSVQEGCRELSTSLFFSAVTLGQYPFFLAIGFLPFSPSFALALSPSLFPLSHPIFYFPLYFLTSLSSHLHPIFPSPSLLFQFPPSFPFPSPSSFPLPLASPLLPLPFIPSPLPLPFIPPLPPPLHSSISPPPIWEFPLIALPLPMPLYPLPSPYPSPHAPIFSPYPLSMPSYPLPSPYPPSLCPETLSPHYYLSLCPNTLSPLHIPLPYARYPLPSPYPSPCPDTLPHHTPLPMLLYPLPSLHTLPHPMPHTLPLTIRPYPPSPMPYSCIFICLSLYHFPCTSTHRLSCYLLSFSTHSLSYPPLPPLHTNSSHLFLSLYPFYLFPSSPFILNLSSYLTFTLSSLPILNLSLLSFTLSLSSHAREVILPSLPFT</sequence>
<feature type="region of interest" description="Disordered" evidence="1">
    <location>
        <begin position="1"/>
        <end position="54"/>
    </location>
</feature>
<dbReference type="AlphaFoldDB" id="A0A3R7QVH1"/>
<dbReference type="PRINTS" id="PR01217">
    <property type="entry name" value="PRICHEXTENSN"/>
</dbReference>
<protein>
    <submittedName>
        <fullName evidence="2">Uncharacterized protein</fullName>
    </submittedName>
</protein>
<reference evidence="2 3" key="2">
    <citation type="submission" date="2019-01" db="EMBL/GenBank/DDBJ databases">
        <title>The decoding of complex shrimp genome reveals the adaptation for benthos swimmer, frequently molting mechanism and breeding impact on genome.</title>
        <authorList>
            <person name="Sun Y."/>
            <person name="Gao Y."/>
            <person name="Yu Y."/>
        </authorList>
    </citation>
    <scope>NUCLEOTIDE SEQUENCE [LARGE SCALE GENOMIC DNA]</scope>
    <source>
        <tissue evidence="2">Muscle</tissue>
    </source>
</reference>
<dbReference type="EMBL" id="QCYY01001195">
    <property type="protein sequence ID" value="ROT79751.1"/>
    <property type="molecule type" value="Genomic_DNA"/>
</dbReference>
<comment type="caution">
    <text evidence="2">The sequence shown here is derived from an EMBL/GenBank/DDBJ whole genome shotgun (WGS) entry which is preliminary data.</text>
</comment>
<evidence type="ECO:0000256" key="1">
    <source>
        <dbReference type="SAM" id="MobiDB-lite"/>
    </source>
</evidence>
<proteinExistence type="predicted"/>
<evidence type="ECO:0000313" key="2">
    <source>
        <dbReference type="EMBL" id="ROT79751.1"/>
    </source>
</evidence>
<keyword evidence="3" id="KW-1185">Reference proteome</keyword>
<dbReference type="Proteomes" id="UP000283509">
    <property type="component" value="Unassembled WGS sequence"/>
</dbReference>
<accession>A0A3R7QVH1</accession>
<organism evidence="2 3">
    <name type="scientific">Penaeus vannamei</name>
    <name type="common">Whiteleg shrimp</name>
    <name type="synonym">Litopenaeus vannamei</name>
    <dbReference type="NCBI Taxonomy" id="6689"/>
    <lineage>
        <taxon>Eukaryota</taxon>
        <taxon>Metazoa</taxon>
        <taxon>Ecdysozoa</taxon>
        <taxon>Arthropoda</taxon>
        <taxon>Crustacea</taxon>
        <taxon>Multicrustacea</taxon>
        <taxon>Malacostraca</taxon>
        <taxon>Eumalacostraca</taxon>
        <taxon>Eucarida</taxon>
        <taxon>Decapoda</taxon>
        <taxon>Dendrobranchiata</taxon>
        <taxon>Penaeoidea</taxon>
        <taxon>Penaeidae</taxon>
        <taxon>Penaeus</taxon>
    </lineage>
</organism>